<keyword evidence="2 3" id="KW-0808">Transferase</keyword>
<dbReference type="GO" id="GO:0006099">
    <property type="term" value="P:tricarboxylic acid cycle"/>
    <property type="evidence" value="ECO:0007669"/>
    <property type="project" value="TreeGrafter"/>
</dbReference>
<dbReference type="InterPro" id="IPR019810">
    <property type="entry name" value="Citrate_synthase_AS"/>
</dbReference>
<dbReference type="GO" id="GO:0005975">
    <property type="term" value="P:carbohydrate metabolic process"/>
    <property type="evidence" value="ECO:0007669"/>
    <property type="project" value="TreeGrafter"/>
</dbReference>
<evidence type="ECO:0000256" key="2">
    <source>
        <dbReference type="ARBA" id="ARBA00022679"/>
    </source>
</evidence>
<reference evidence="4" key="1">
    <citation type="journal article" date="2014" name="Nucleic Acids Res.">
        <title>The evolutionary dynamics of variant antigen genes in Babesia reveal a history of genomic innovation underlying host-parasite interaction.</title>
        <authorList>
            <person name="Jackson A.P."/>
            <person name="Otto T.D."/>
            <person name="Darby A."/>
            <person name="Ramaprasad A."/>
            <person name="Xia D."/>
            <person name="Echaide I.E."/>
            <person name="Farber M."/>
            <person name="Gahlot S."/>
            <person name="Gamble J."/>
            <person name="Gupta D."/>
            <person name="Gupta Y."/>
            <person name="Jackson L."/>
            <person name="Malandrin L."/>
            <person name="Malas T.B."/>
            <person name="Moussa E."/>
            <person name="Nair M."/>
            <person name="Reid A.J."/>
            <person name="Sanders M."/>
            <person name="Sharma J."/>
            <person name="Tracey A."/>
            <person name="Quail M.A."/>
            <person name="Weir W."/>
            <person name="Wastling J.M."/>
            <person name="Hall N."/>
            <person name="Willadsen P."/>
            <person name="Lingelbach K."/>
            <person name="Shiels B."/>
            <person name="Tait A."/>
            <person name="Berriman M."/>
            <person name="Allred D.R."/>
            <person name="Pain A."/>
        </authorList>
    </citation>
    <scope>NUCLEOTIDE SEQUENCE</scope>
    <source>
        <strain evidence="4">1802A</strain>
    </source>
</reference>
<dbReference type="PRINTS" id="PR00143">
    <property type="entry name" value="CITRTSNTHASE"/>
</dbReference>
<gene>
    <name evidence="4" type="ORF">X943_003204</name>
</gene>
<dbReference type="InterPro" id="IPR002020">
    <property type="entry name" value="Citrate_synthase"/>
</dbReference>
<protein>
    <recommendedName>
        <fullName evidence="3">Citrate synthase</fullName>
    </recommendedName>
</protein>
<accession>A0AAD9GJU4</accession>
<evidence type="ECO:0000313" key="5">
    <source>
        <dbReference type="Proteomes" id="UP001195914"/>
    </source>
</evidence>
<dbReference type="NCBIfam" id="NF007128">
    <property type="entry name" value="PRK09569.1"/>
    <property type="match status" value="1"/>
</dbReference>
<dbReference type="EMBL" id="JAHBMH010000007">
    <property type="protein sequence ID" value="KAK1939776.1"/>
    <property type="molecule type" value="Genomic_DNA"/>
</dbReference>
<dbReference type="InterPro" id="IPR016142">
    <property type="entry name" value="Citrate_synth-like_lrg_a-sub"/>
</dbReference>
<dbReference type="PANTHER" id="PTHR11739">
    <property type="entry name" value="CITRATE SYNTHASE"/>
    <property type="match status" value="1"/>
</dbReference>
<evidence type="ECO:0000256" key="1">
    <source>
        <dbReference type="ARBA" id="ARBA00010566"/>
    </source>
</evidence>
<evidence type="ECO:0000256" key="3">
    <source>
        <dbReference type="RuleBase" id="RU000441"/>
    </source>
</evidence>
<dbReference type="PANTHER" id="PTHR11739:SF8">
    <property type="entry name" value="CITRATE SYNTHASE, MITOCHONDRIAL"/>
    <property type="match status" value="1"/>
</dbReference>
<name>A0AAD9GJU4_BABDI</name>
<evidence type="ECO:0000313" key="4">
    <source>
        <dbReference type="EMBL" id="KAK1939776.1"/>
    </source>
</evidence>
<comment type="similarity">
    <text evidence="1 3">Belongs to the citrate synthase family.</text>
</comment>
<dbReference type="AlphaFoldDB" id="A0AAD9GJU4"/>
<proteinExistence type="inferred from homology"/>
<dbReference type="InterPro" id="IPR036969">
    <property type="entry name" value="Citrate_synthase_sf"/>
</dbReference>
<dbReference type="Gene3D" id="1.10.230.10">
    <property type="entry name" value="Cytochrome P450-Terp, domain 2"/>
    <property type="match status" value="1"/>
</dbReference>
<dbReference type="Gene3D" id="1.10.580.10">
    <property type="entry name" value="Citrate Synthase, domain 1"/>
    <property type="match status" value="1"/>
</dbReference>
<dbReference type="InterPro" id="IPR016143">
    <property type="entry name" value="Citrate_synth-like_sm_a-sub"/>
</dbReference>
<dbReference type="Pfam" id="PF00285">
    <property type="entry name" value="Citrate_synt"/>
    <property type="match status" value="1"/>
</dbReference>
<dbReference type="SUPFAM" id="SSF48256">
    <property type="entry name" value="Citrate synthase"/>
    <property type="match status" value="1"/>
</dbReference>
<dbReference type="GO" id="GO:0005759">
    <property type="term" value="C:mitochondrial matrix"/>
    <property type="evidence" value="ECO:0007669"/>
    <property type="project" value="TreeGrafter"/>
</dbReference>
<reference evidence="4" key="2">
    <citation type="submission" date="2021-05" db="EMBL/GenBank/DDBJ databases">
        <authorList>
            <person name="Pain A."/>
        </authorList>
    </citation>
    <scope>NUCLEOTIDE SEQUENCE</scope>
    <source>
        <strain evidence="4">1802A</strain>
    </source>
</reference>
<dbReference type="PROSITE" id="PS00480">
    <property type="entry name" value="CITRATE_SYNTHASE"/>
    <property type="match status" value="1"/>
</dbReference>
<organism evidence="4 5">
    <name type="scientific">Babesia divergens</name>
    <dbReference type="NCBI Taxonomy" id="32595"/>
    <lineage>
        <taxon>Eukaryota</taxon>
        <taxon>Sar</taxon>
        <taxon>Alveolata</taxon>
        <taxon>Apicomplexa</taxon>
        <taxon>Aconoidasida</taxon>
        <taxon>Piroplasmida</taxon>
        <taxon>Babesiidae</taxon>
        <taxon>Babesia</taxon>
    </lineage>
</organism>
<dbReference type="Proteomes" id="UP001195914">
    <property type="component" value="Unassembled WGS sequence"/>
</dbReference>
<comment type="caution">
    <text evidence="4">The sequence shown here is derived from an EMBL/GenBank/DDBJ whole genome shotgun (WGS) entry which is preliminary data.</text>
</comment>
<sequence length="572" mass="63219">MYRSKHKAKERSVVPTMTQKGDGINGICAIVRNGAQTTSKSEATSSNILNPKEITRNPQNSFNLNFTRATPPHVARSMASTMPSSRLLRTGGNTVNSRQTRYITSQAAATTKHDGKLTIHVNVAHVIADSKGMELLCKRIEERISHKLTQVAKLRATYGNVKLGDITVSQVLGGMRDMIAINCETSQLDPNCGITYRGLTMQEVLERLPAHTQGSKCPNAESVLWLLLTGQIPSEKEMEMLSKDIGRRAKVQEHVYKVIDQLPNETHPMTQYIVAVTAMQTESVFSKAYKNKSYNKETSWKLILEDALNLIAKNALIVGYIYRRSFVDKTIKDGKGMIYNPNEDYAANVARLVGIDTPEFKDLMRLYITAHADHEGGNVSAHSALLIGSALSDPYLSFAGALAGLSGPLHGLANQECLSWVENMTRELRGQDINVETVTKFAQETLKKGQVIPGYGHAVLRVVDPRHTAFLEFAHKRFPSDPLIKILDVCMEAIPPVLAATGKVKSPHPNVDCSTGIILAHFGIKTPEIYTVFFGMSRALGVLAQLVWARALRMPIERPKSHTLDHLEEKCK</sequence>
<keyword evidence="5" id="KW-1185">Reference proteome</keyword>
<dbReference type="GO" id="GO:0046912">
    <property type="term" value="F:acyltransferase activity, acyl groups converted into alkyl on transfer"/>
    <property type="evidence" value="ECO:0007669"/>
    <property type="project" value="InterPro"/>
</dbReference>